<sequence>MTESVLGKEKVGIGYSTGKQDSGSVNCLFYAFNDIVDICIVLHALPKGVLQIRLRFIFFQKGVESEARKNVDRRIAVSSLDSVYCFKCEILYSVLVASLRTSTRNINNFLTDQLIVDWVLRVPPHWLSGRHLLHVLFMEVMGEEWQDYRCVDAIGNPYSPRGPPAATFHIAVLSARMTAHIPLVSFTYFDLVLLPPIEDHLKLLLSACSEKH</sequence>
<gene>
    <name evidence="1" type="ORF">ACOC_LOCUS3599</name>
</gene>
<dbReference type="Proteomes" id="UP000267027">
    <property type="component" value="Unassembled WGS sequence"/>
</dbReference>
<reference evidence="3" key="1">
    <citation type="submission" date="2017-02" db="UniProtKB">
        <authorList>
            <consortium name="WormBaseParasite"/>
        </authorList>
    </citation>
    <scope>IDENTIFICATION</scope>
</reference>
<dbReference type="WBParaSite" id="ACOC_0000359801-mRNA-1">
    <property type="protein sequence ID" value="ACOC_0000359801-mRNA-1"/>
    <property type="gene ID" value="ACOC_0000359801"/>
</dbReference>
<organism evidence="3">
    <name type="scientific">Angiostrongylus costaricensis</name>
    <name type="common">Nematode worm</name>
    <dbReference type="NCBI Taxonomy" id="334426"/>
    <lineage>
        <taxon>Eukaryota</taxon>
        <taxon>Metazoa</taxon>
        <taxon>Ecdysozoa</taxon>
        <taxon>Nematoda</taxon>
        <taxon>Chromadorea</taxon>
        <taxon>Rhabditida</taxon>
        <taxon>Rhabditina</taxon>
        <taxon>Rhabditomorpha</taxon>
        <taxon>Strongyloidea</taxon>
        <taxon>Metastrongylidae</taxon>
        <taxon>Angiostrongylus</taxon>
    </lineage>
</organism>
<keyword evidence="2" id="KW-1185">Reference proteome</keyword>
<evidence type="ECO:0000313" key="3">
    <source>
        <dbReference type="WBParaSite" id="ACOC_0000359801-mRNA-1"/>
    </source>
</evidence>
<name>A0A0R3PGY6_ANGCS</name>
<dbReference type="EMBL" id="UYYA01001172">
    <property type="protein sequence ID" value="VDM55184.1"/>
    <property type="molecule type" value="Genomic_DNA"/>
</dbReference>
<evidence type="ECO:0000313" key="1">
    <source>
        <dbReference type="EMBL" id="VDM55184.1"/>
    </source>
</evidence>
<reference evidence="1 2" key="2">
    <citation type="submission" date="2018-11" db="EMBL/GenBank/DDBJ databases">
        <authorList>
            <consortium name="Pathogen Informatics"/>
        </authorList>
    </citation>
    <scope>NUCLEOTIDE SEQUENCE [LARGE SCALE GENOMIC DNA]</scope>
    <source>
        <strain evidence="1 2">Costa Rica</strain>
    </source>
</reference>
<dbReference type="AlphaFoldDB" id="A0A0R3PGY6"/>
<evidence type="ECO:0000313" key="2">
    <source>
        <dbReference type="Proteomes" id="UP000267027"/>
    </source>
</evidence>
<accession>A0A0R3PGY6</accession>
<proteinExistence type="predicted"/>
<protein>
    <submittedName>
        <fullName evidence="1 3">Uncharacterized protein</fullName>
    </submittedName>
</protein>